<evidence type="ECO:0000313" key="3">
    <source>
        <dbReference type="Proteomes" id="UP000653454"/>
    </source>
</evidence>
<protein>
    <submittedName>
        <fullName evidence="2">(diamondback moth) hypothetical protein</fullName>
    </submittedName>
</protein>
<accession>A0A8S4G101</accession>
<feature type="region of interest" description="Disordered" evidence="1">
    <location>
        <begin position="143"/>
        <end position="162"/>
    </location>
</feature>
<organism evidence="2 3">
    <name type="scientific">Plutella xylostella</name>
    <name type="common">Diamondback moth</name>
    <name type="synonym">Plutella maculipennis</name>
    <dbReference type="NCBI Taxonomy" id="51655"/>
    <lineage>
        <taxon>Eukaryota</taxon>
        <taxon>Metazoa</taxon>
        <taxon>Ecdysozoa</taxon>
        <taxon>Arthropoda</taxon>
        <taxon>Hexapoda</taxon>
        <taxon>Insecta</taxon>
        <taxon>Pterygota</taxon>
        <taxon>Neoptera</taxon>
        <taxon>Endopterygota</taxon>
        <taxon>Lepidoptera</taxon>
        <taxon>Glossata</taxon>
        <taxon>Ditrysia</taxon>
        <taxon>Yponomeutoidea</taxon>
        <taxon>Plutellidae</taxon>
        <taxon>Plutella</taxon>
    </lineage>
</organism>
<dbReference type="InterPro" id="IPR044978">
    <property type="entry name" value="GRV2/DNAJC13"/>
</dbReference>
<proteinExistence type="predicted"/>
<name>A0A8S4G101_PLUXY</name>
<dbReference type="AlphaFoldDB" id="A0A8S4G101"/>
<evidence type="ECO:0000313" key="2">
    <source>
        <dbReference type="EMBL" id="CAG9133969.1"/>
    </source>
</evidence>
<dbReference type="PANTHER" id="PTHR36983">
    <property type="entry name" value="DNAJ HOMOLOG SUBFAMILY C MEMBER 13"/>
    <property type="match status" value="1"/>
</dbReference>
<dbReference type="Proteomes" id="UP000653454">
    <property type="component" value="Unassembled WGS sequence"/>
</dbReference>
<comment type="caution">
    <text evidence="2">The sequence shown here is derived from an EMBL/GenBank/DDBJ whole genome shotgun (WGS) entry which is preliminary data.</text>
</comment>
<dbReference type="PANTHER" id="PTHR36983:SF2">
    <property type="entry name" value="DNAJ HOMOLOG SUBFAMILY C MEMBER 13"/>
    <property type="match status" value="1"/>
</dbReference>
<dbReference type="GO" id="GO:2000641">
    <property type="term" value="P:regulation of early endosome to late endosome transport"/>
    <property type="evidence" value="ECO:0007669"/>
    <property type="project" value="InterPro"/>
</dbReference>
<dbReference type="GO" id="GO:0007032">
    <property type="term" value="P:endosome organization"/>
    <property type="evidence" value="ECO:0007669"/>
    <property type="project" value="InterPro"/>
</dbReference>
<dbReference type="GO" id="GO:0006898">
    <property type="term" value="P:receptor-mediated endocytosis"/>
    <property type="evidence" value="ECO:0007669"/>
    <property type="project" value="TreeGrafter"/>
</dbReference>
<reference evidence="2" key="1">
    <citation type="submission" date="2020-11" db="EMBL/GenBank/DDBJ databases">
        <authorList>
            <person name="Whiteford S."/>
        </authorList>
    </citation>
    <scope>NUCLEOTIDE SEQUENCE</scope>
</reference>
<evidence type="ECO:0000256" key="1">
    <source>
        <dbReference type="SAM" id="MobiDB-lite"/>
    </source>
</evidence>
<gene>
    <name evidence="2" type="ORF">PLXY2_LOCUS12198</name>
</gene>
<dbReference type="GO" id="GO:0010008">
    <property type="term" value="C:endosome membrane"/>
    <property type="evidence" value="ECO:0007669"/>
    <property type="project" value="TreeGrafter"/>
</dbReference>
<keyword evidence="3" id="KW-1185">Reference proteome</keyword>
<sequence length="162" mass="17016">MNHGGEVVAGVACEALAAIFSSSANTDRLVSQVKSCRDVAGVACEALAAIFSSSANTDRLVSQALETDLIGELLSLLESGLDGQTAAQLVNALKAMSRSQLHGERVKSVLSRSRVWEQYAAQRHDLFITSTNNCHQLTGAPPSAGYLTAPPTNIQAQPPPID</sequence>
<dbReference type="EMBL" id="CAJHNJ030000070">
    <property type="protein sequence ID" value="CAG9133969.1"/>
    <property type="molecule type" value="Genomic_DNA"/>
</dbReference>